<comment type="caution">
    <text evidence="2">The sequence shown here is derived from an EMBL/GenBank/DDBJ whole genome shotgun (WGS) entry which is preliminary data.</text>
</comment>
<evidence type="ECO:0000313" key="2">
    <source>
        <dbReference type="EMBL" id="OUI77902.1"/>
    </source>
</evidence>
<evidence type="ECO:0000259" key="1">
    <source>
        <dbReference type="Pfam" id="PF13391"/>
    </source>
</evidence>
<evidence type="ECO:0000313" key="3">
    <source>
        <dbReference type="Proteomes" id="UP000194946"/>
    </source>
</evidence>
<proteinExistence type="predicted"/>
<dbReference type="AlphaFoldDB" id="A0A251ZTB1"/>
<dbReference type="RefSeq" id="WP_040364055.1">
    <property type="nucleotide sequence ID" value="NZ_JOPB01000011.1"/>
</dbReference>
<sequence>MNRQISQKALKFLYGLSAGRCNGCNDPCIIQKEGQTDDYINVGEIAHIYSYANNPNAPRFIKENSGDNSHRNLILLCGTCHKIVDNNSEYYTADKLYKIKSEHYQKVASEHYKNNQNKDQMVIDIINQFCNFQAIYSNLNSCVIDKIPEDVVRYRNDK</sequence>
<feature type="domain" description="HNH nuclease" evidence="1">
    <location>
        <begin position="40"/>
        <end position="85"/>
    </location>
</feature>
<accession>A0A251ZTB1</accession>
<reference evidence="3" key="1">
    <citation type="submission" date="2014-06" db="EMBL/GenBank/DDBJ databases">
        <authorList>
            <person name="Winans N.J."/>
            <person name="Newell P.D."/>
            <person name="Douglas A.E."/>
        </authorList>
    </citation>
    <scope>NUCLEOTIDE SEQUENCE [LARGE SCALE GENOMIC DNA]</scope>
    <source>
        <strain evidence="3">DmL_052</strain>
    </source>
</reference>
<protein>
    <recommendedName>
        <fullName evidence="1">HNH nuclease domain-containing protein</fullName>
    </recommendedName>
</protein>
<dbReference type="Proteomes" id="UP000194946">
    <property type="component" value="Unassembled WGS sequence"/>
</dbReference>
<dbReference type="InterPro" id="IPR003615">
    <property type="entry name" value="HNH_nuc"/>
</dbReference>
<gene>
    <name evidence="2" type="ORF">HK18_00680</name>
</gene>
<keyword evidence="3" id="KW-1185">Reference proteome</keyword>
<dbReference type="Pfam" id="PF13391">
    <property type="entry name" value="HNH_2"/>
    <property type="match status" value="1"/>
</dbReference>
<organism evidence="2 3">
    <name type="scientific">Commensalibacter intestini</name>
    <dbReference type="NCBI Taxonomy" id="479936"/>
    <lineage>
        <taxon>Bacteria</taxon>
        <taxon>Pseudomonadati</taxon>
        <taxon>Pseudomonadota</taxon>
        <taxon>Alphaproteobacteria</taxon>
        <taxon>Acetobacterales</taxon>
        <taxon>Acetobacteraceae</taxon>
    </lineage>
</organism>
<dbReference type="EMBL" id="JOPB01000011">
    <property type="protein sequence ID" value="OUI77902.1"/>
    <property type="molecule type" value="Genomic_DNA"/>
</dbReference>
<name>A0A251ZTB1_9PROT</name>